<geneLocation type="plasmid" evidence="1 3">
    <name>1</name>
</geneLocation>
<dbReference type="PATRIC" id="fig|795797.18.peg.3136"/>
<sequence length="82" mass="8946">MSEVDGTSIDEHSWIIPLIETMPFDQLKSPNIFHQESIVADGPLKDIYGCDLTDTVLLDGDGTAPDLSPREVPRVTVAPVLI</sequence>
<dbReference type="EMBL" id="CP002063">
    <property type="protein sequence ID" value="ADJ16525.1"/>
    <property type="molecule type" value="Genomic_DNA"/>
</dbReference>
<dbReference type="AlphaFoldDB" id="D8JB72"/>
<accession>D8JB72</accession>
<protein>
    <submittedName>
        <fullName evidence="1">Uncharacterized protein</fullName>
    </submittedName>
</protein>
<dbReference type="Proteomes" id="UP000011645">
    <property type="component" value="Unassembled WGS sequence"/>
</dbReference>
<dbReference type="KEGG" id="hje:HacjB3_15826"/>
<evidence type="ECO:0000313" key="1">
    <source>
        <dbReference type="EMBL" id="ADJ16525.1"/>
    </source>
</evidence>
<proteinExistence type="predicted"/>
<reference evidence="1 3" key="1">
    <citation type="journal article" date="2010" name="J. Bacteriol.">
        <title>Complete genome sequence of Halalkalicoccus jeotgali B3(T), an extremely halophilic archaeon.</title>
        <authorList>
            <person name="Roh S.W."/>
            <person name="Nam Y.D."/>
            <person name="Nam S.H."/>
            <person name="Choi S.H."/>
            <person name="Park H.S."/>
            <person name="Bae J.W."/>
        </authorList>
    </citation>
    <scope>NUCLEOTIDE SEQUENCE [LARGE SCALE GENOMIC DNA]</scope>
    <source>
        <strain evidence="1">B3</strain>
        <strain evidence="3">DSM 18796 / CECT 7217 / JCM 14584 / KCTC 4019 / B3</strain>
        <plasmid evidence="3">1</plasmid>
    </source>
</reference>
<gene>
    <name evidence="1" type="ordered locus">HacjB3_15826</name>
    <name evidence="2" type="ORF">C497_01430</name>
</gene>
<evidence type="ECO:0000313" key="3">
    <source>
        <dbReference type="Proteomes" id="UP000000390"/>
    </source>
</evidence>
<keyword evidence="1" id="KW-0614">Plasmid</keyword>
<dbReference type="EMBL" id="AOHV01000005">
    <property type="protein sequence ID" value="ELY41380.1"/>
    <property type="molecule type" value="Genomic_DNA"/>
</dbReference>
<evidence type="ECO:0000313" key="4">
    <source>
        <dbReference type="Proteomes" id="UP000011645"/>
    </source>
</evidence>
<dbReference type="HOGENOM" id="CLU_2550115_0_0_2"/>
<name>D8JB72_HALJB</name>
<organism evidence="1 3">
    <name type="scientific">Halalkalicoccus jeotgali (strain DSM 18796 / CECT 7217 / JCM 14584 / KCTC 4019 / B3)</name>
    <dbReference type="NCBI Taxonomy" id="795797"/>
    <lineage>
        <taxon>Archaea</taxon>
        <taxon>Methanobacteriati</taxon>
        <taxon>Methanobacteriota</taxon>
        <taxon>Stenosarchaea group</taxon>
        <taxon>Halobacteria</taxon>
        <taxon>Halobacteriales</taxon>
        <taxon>Halococcaceae</taxon>
        <taxon>Halalkalicoccus</taxon>
    </lineage>
</organism>
<keyword evidence="4" id="KW-1185">Reference proteome</keyword>
<reference evidence="2 4" key="2">
    <citation type="journal article" date="2014" name="PLoS Genet.">
        <title>Phylogenetically driven sequencing of extremely halophilic archaea reveals strategies for static and dynamic osmo-response.</title>
        <authorList>
            <person name="Becker E.A."/>
            <person name="Seitzer P.M."/>
            <person name="Tritt A."/>
            <person name="Larsen D."/>
            <person name="Krusor M."/>
            <person name="Yao A.I."/>
            <person name="Wu D."/>
            <person name="Madern D."/>
            <person name="Eisen J.A."/>
            <person name="Darling A.E."/>
            <person name="Facciotti M.T."/>
        </authorList>
    </citation>
    <scope>NUCLEOTIDE SEQUENCE [LARGE SCALE GENOMIC DNA]</scope>
    <source>
        <strain evidence="2">B3</strain>
        <strain evidence="4">DSM 18796 / CECT 7217 / JCM 14584 / KCTC 4019 / B3</strain>
    </source>
</reference>
<dbReference type="Proteomes" id="UP000000390">
    <property type="component" value="Plasmid 1"/>
</dbReference>
<evidence type="ECO:0000313" key="2">
    <source>
        <dbReference type="EMBL" id="ELY41380.1"/>
    </source>
</evidence>